<accession>A0A8E2EIW2</accession>
<dbReference type="OrthoDB" id="2951834at2759"/>
<dbReference type="AlphaFoldDB" id="A0A8E2EIW2"/>
<dbReference type="PANTHER" id="PTHR42085">
    <property type="entry name" value="F-BOX DOMAIN-CONTAINING PROTEIN"/>
    <property type="match status" value="1"/>
</dbReference>
<evidence type="ECO:0000313" key="1">
    <source>
        <dbReference type="EMBL" id="OCK84608.1"/>
    </source>
</evidence>
<name>A0A8E2EIW2_9PEZI</name>
<proteinExistence type="predicted"/>
<dbReference type="EMBL" id="KV744834">
    <property type="protein sequence ID" value="OCK84608.1"/>
    <property type="molecule type" value="Genomic_DNA"/>
</dbReference>
<dbReference type="InterPro" id="IPR038883">
    <property type="entry name" value="AN11006-like"/>
</dbReference>
<dbReference type="Proteomes" id="UP000250266">
    <property type="component" value="Unassembled WGS sequence"/>
</dbReference>
<organism evidence="1 2">
    <name type="scientific">Lepidopterella palustris CBS 459.81</name>
    <dbReference type="NCBI Taxonomy" id="1314670"/>
    <lineage>
        <taxon>Eukaryota</taxon>
        <taxon>Fungi</taxon>
        <taxon>Dikarya</taxon>
        <taxon>Ascomycota</taxon>
        <taxon>Pezizomycotina</taxon>
        <taxon>Dothideomycetes</taxon>
        <taxon>Pleosporomycetidae</taxon>
        <taxon>Mytilinidiales</taxon>
        <taxon>Argynnaceae</taxon>
        <taxon>Lepidopterella</taxon>
    </lineage>
</organism>
<sequence length="273" mass="31204">MPSRKLSSLFSWRASRQKKTLKIISLFIGEPPPLLLLPRELRDQIFFYLLPAPTGPNAAPFQPATSTGITLLSSPPPPLYLLLICRQLTDEVLDRFYATTTFRISSLSPHSSEWCPDPKYLKLHFSPHLPKIRHLDIRVSLECMGMSQWRNELHYTEMYLSLCILKVRNRAELLADTLWKRGDSLRTVTVSWWDDYGNIKMEEDSMMKWGVLEPFKVLEGVNWRAGDVWASGKVREGVVNGLEAQLNKLNHVGEKTSVKGVYKAMGKDKSFGL</sequence>
<evidence type="ECO:0008006" key="3">
    <source>
        <dbReference type="Google" id="ProtNLM"/>
    </source>
</evidence>
<dbReference type="PANTHER" id="PTHR42085:SF2">
    <property type="entry name" value="F-BOX DOMAIN-CONTAINING PROTEIN"/>
    <property type="match status" value="1"/>
</dbReference>
<evidence type="ECO:0000313" key="2">
    <source>
        <dbReference type="Proteomes" id="UP000250266"/>
    </source>
</evidence>
<gene>
    <name evidence="1" type="ORF">K432DRAFT_378444</name>
</gene>
<reference evidence="1 2" key="1">
    <citation type="journal article" date="2016" name="Nat. Commun.">
        <title>Ectomycorrhizal ecology is imprinted in the genome of the dominant symbiotic fungus Cenococcum geophilum.</title>
        <authorList>
            <consortium name="DOE Joint Genome Institute"/>
            <person name="Peter M."/>
            <person name="Kohler A."/>
            <person name="Ohm R.A."/>
            <person name="Kuo A."/>
            <person name="Krutzmann J."/>
            <person name="Morin E."/>
            <person name="Arend M."/>
            <person name="Barry K.W."/>
            <person name="Binder M."/>
            <person name="Choi C."/>
            <person name="Clum A."/>
            <person name="Copeland A."/>
            <person name="Grisel N."/>
            <person name="Haridas S."/>
            <person name="Kipfer T."/>
            <person name="LaButti K."/>
            <person name="Lindquist E."/>
            <person name="Lipzen A."/>
            <person name="Maire R."/>
            <person name="Meier B."/>
            <person name="Mihaltcheva S."/>
            <person name="Molinier V."/>
            <person name="Murat C."/>
            <person name="Poggeler S."/>
            <person name="Quandt C.A."/>
            <person name="Sperisen C."/>
            <person name="Tritt A."/>
            <person name="Tisserant E."/>
            <person name="Crous P.W."/>
            <person name="Henrissat B."/>
            <person name="Nehls U."/>
            <person name="Egli S."/>
            <person name="Spatafora J.W."/>
            <person name="Grigoriev I.V."/>
            <person name="Martin F.M."/>
        </authorList>
    </citation>
    <scope>NUCLEOTIDE SEQUENCE [LARGE SCALE GENOMIC DNA]</scope>
    <source>
        <strain evidence="1 2">CBS 459.81</strain>
    </source>
</reference>
<keyword evidence="2" id="KW-1185">Reference proteome</keyword>
<protein>
    <recommendedName>
        <fullName evidence="3">F-box domain-containing protein</fullName>
    </recommendedName>
</protein>